<keyword evidence="6" id="KW-0227">DNA damage</keyword>
<feature type="region of interest" description="Disordered" evidence="13">
    <location>
        <begin position="111"/>
        <end position="153"/>
    </location>
</feature>
<feature type="region of interest" description="Disordered" evidence="13">
    <location>
        <begin position="21"/>
        <end position="46"/>
    </location>
</feature>
<dbReference type="EMBL" id="BTRK01000005">
    <property type="protein sequence ID" value="GMR50869.1"/>
    <property type="molecule type" value="Genomic_DNA"/>
</dbReference>
<protein>
    <recommendedName>
        <fullName evidence="16">ERCC4 domain-containing protein</fullName>
    </recommendedName>
</protein>
<organism evidence="14 15">
    <name type="scientific">Pristionchus mayeri</name>
    <dbReference type="NCBI Taxonomy" id="1317129"/>
    <lineage>
        <taxon>Eukaryota</taxon>
        <taxon>Metazoa</taxon>
        <taxon>Ecdysozoa</taxon>
        <taxon>Nematoda</taxon>
        <taxon>Chromadorea</taxon>
        <taxon>Rhabditida</taxon>
        <taxon>Rhabditina</taxon>
        <taxon>Diplogasteromorpha</taxon>
        <taxon>Diplogasteroidea</taxon>
        <taxon>Neodiplogasteridae</taxon>
        <taxon>Pristionchus</taxon>
    </lineage>
</organism>
<evidence type="ECO:0000256" key="12">
    <source>
        <dbReference type="ARBA" id="ARBA00023254"/>
    </source>
</evidence>
<dbReference type="GO" id="GO:0031297">
    <property type="term" value="P:replication fork processing"/>
    <property type="evidence" value="ECO:0007669"/>
    <property type="project" value="TreeGrafter"/>
</dbReference>
<dbReference type="GO" id="GO:0006302">
    <property type="term" value="P:double-strand break repair"/>
    <property type="evidence" value="ECO:0007669"/>
    <property type="project" value="TreeGrafter"/>
</dbReference>
<comment type="cofactor">
    <cofactor evidence="1">
        <name>Mg(2+)</name>
        <dbReference type="ChEBI" id="CHEBI:18420"/>
    </cofactor>
</comment>
<evidence type="ECO:0000256" key="5">
    <source>
        <dbReference type="ARBA" id="ARBA00022759"/>
    </source>
</evidence>
<keyword evidence="5" id="KW-0255">Endonuclease</keyword>
<evidence type="ECO:0000313" key="14">
    <source>
        <dbReference type="EMBL" id="GMR50869.1"/>
    </source>
</evidence>
<keyword evidence="4" id="KW-0479">Metal-binding</keyword>
<keyword evidence="8" id="KW-0460">Magnesium</keyword>
<dbReference type="Proteomes" id="UP001328107">
    <property type="component" value="Unassembled WGS sequence"/>
</dbReference>
<keyword evidence="3" id="KW-0540">Nuclease</keyword>
<dbReference type="GO" id="GO:0031573">
    <property type="term" value="P:mitotic intra-S DNA damage checkpoint signaling"/>
    <property type="evidence" value="ECO:0007669"/>
    <property type="project" value="TreeGrafter"/>
</dbReference>
<name>A0AAN5CUK0_9BILA</name>
<dbReference type="PANTHER" id="PTHR21077:SF5">
    <property type="entry name" value="CROSSOVER JUNCTION ENDONUCLEASE MMS4"/>
    <property type="match status" value="1"/>
</dbReference>
<feature type="compositionally biased region" description="Basic and acidic residues" evidence="13">
    <location>
        <begin position="130"/>
        <end position="153"/>
    </location>
</feature>
<proteinExistence type="predicted"/>
<evidence type="ECO:0000256" key="8">
    <source>
        <dbReference type="ARBA" id="ARBA00022842"/>
    </source>
</evidence>
<dbReference type="GO" id="GO:0008821">
    <property type="term" value="F:crossover junction DNA endonuclease activity"/>
    <property type="evidence" value="ECO:0007669"/>
    <property type="project" value="TreeGrafter"/>
</dbReference>
<evidence type="ECO:0000256" key="3">
    <source>
        <dbReference type="ARBA" id="ARBA00022722"/>
    </source>
</evidence>
<evidence type="ECO:0000256" key="7">
    <source>
        <dbReference type="ARBA" id="ARBA00022801"/>
    </source>
</evidence>
<keyword evidence="12" id="KW-0469">Meiosis</keyword>
<keyword evidence="15" id="KW-1185">Reference proteome</keyword>
<keyword evidence="9" id="KW-0233">DNA recombination</keyword>
<dbReference type="Gene3D" id="1.10.150.670">
    <property type="entry name" value="Crossover junction endonuclease EME1, DNA-binding domain"/>
    <property type="match status" value="1"/>
</dbReference>
<keyword evidence="7" id="KW-0378">Hydrolase</keyword>
<keyword evidence="11" id="KW-0539">Nucleus</keyword>
<evidence type="ECO:0000313" key="15">
    <source>
        <dbReference type="Proteomes" id="UP001328107"/>
    </source>
</evidence>
<sequence>RMDNDVIQLSDDESSFIAPPLASNYSRTEQSKVPSNSSSLIGIPPPRTIMMRSKSPEVLFVSGSPLRANNTEATAAKQTRVNFSINTPSNADLDVIFDDPMFGGRGVRLKTCPVNESSDDAETKKRKSKRVIEEEKKRKQEERDQKRQLRDEKRAIDAKEKKLRAIEREISASKKSKAEEFVFCRVGQGALDMISGFEAALRVLMADRKIDTQLEIKLELETRIEWWRKSIEAMELDTNKGVERIESMIQEPLEVIFVDTVALASIIKAGALEQHVIKLRSSLGVSNALLILVVIGKLNVKDSERDAQAVVLHERLKTQLREVHSPNEAALLVCQLHRATARLHTKRSEKIIADVTKGQRERIGLVSDWWGKMLAMAPRLSGVYARALIAAFPNPFLIMDRIENEGQEAMEAVIAEVRTDIGIRIGASRARKVIELLITDDGMELFT</sequence>
<dbReference type="InterPro" id="IPR033310">
    <property type="entry name" value="Mms4/EME1/EME2"/>
</dbReference>
<feature type="non-terminal residue" evidence="14">
    <location>
        <position position="1"/>
    </location>
</feature>
<dbReference type="InterPro" id="IPR042530">
    <property type="entry name" value="EME1/EME2_C"/>
</dbReference>
<evidence type="ECO:0000256" key="9">
    <source>
        <dbReference type="ARBA" id="ARBA00023172"/>
    </source>
</evidence>
<accession>A0AAN5CUK0</accession>
<comment type="caution">
    <text evidence="14">The sequence shown here is derived from an EMBL/GenBank/DDBJ whole genome shotgun (WGS) entry which is preliminary data.</text>
</comment>
<dbReference type="GO" id="GO:0000712">
    <property type="term" value="P:resolution of meiotic recombination intermediates"/>
    <property type="evidence" value="ECO:0007669"/>
    <property type="project" value="TreeGrafter"/>
</dbReference>
<evidence type="ECO:0000256" key="2">
    <source>
        <dbReference type="ARBA" id="ARBA00004123"/>
    </source>
</evidence>
<dbReference type="GO" id="GO:0005634">
    <property type="term" value="C:nucleus"/>
    <property type="evidence" value="ECO:0007669"/>
    <property type="project" value="UniProtKB-SubCell"/>
</dbReference>
<dbReference type="GO" id="GO:0048476">
    <property type="term" value="C:Holliday junction resolvase complex"/>
    <property type="evidence" value="ECO:0007669"/>
    <property type="project" value="InterPro"/>
</dbReference>
<dbReference type="AlphaFoldDB" id="A0AAN5CUK0"/>
<gene>
    <name evidence="14" type="ORF">PMAYCL1PPCAC_21064</name>
</gene>
<comment type="subcellular location">
    <subcellularLocation>
        <location evidence="2">Nucleus</location>
    </subcellularLocation>
</comment>
<evidence type="ECO:0000256" key="4">
    <source>
        <dbReference type="ARBA" id="ARBA00022723"/>
    </source>
</evidence>
<feature type="compositionally biased region" description="Polar residues" evidence="13">
    <location>
        <begin position="23"/>
        <end position="40"/>
    </location>
</feature>
<evidence type="ECO:0000256" key="10">
    <source>
        <dbReference type="ARBA" id="ARBA00023204"/>
    </source>
</evidence>
<keyword evidence="10" id="KW-0234">DNA repair</keyword>
<dbReference type="PANTHER" id="PTHR21077">
    <property type="entry name" value="EME1 PROTEIN"/>
    <property type="match status" value="1"/>
</dbReference>
<evidence type="ECO:0008006" key="16">
    <source>
        <dbReference type="Google" id="ProtNLM"/>
    </source>
</evidence>
<evidence type="ECO:0000256" key="13">
    <source>
        <dbReference type="SAM" id="MobiDB-lite"/>
    </source>
</evidence>
<dbReference type="GO" id="GO:0046872">
    <property type="term" value="F:metal ion binding"/>
    <property type="evidence" value="ECO:0007669"/>
    <property type="project" value="UniProtKB-KW"/>
</dbReference>
<reference evidence="15" key="1">
    <citation type="submission" date="2022-10" db="EMBL/GenBank/DDBJ databases">
        <title>Genome assembly of Pristionchus species.</title>
        <authorList>
            <person name="Yoshida K."/>
            <person name="Sommer R.J."/>
        </authorList>
    </citation>
    <scope>NUCLEOTIDE SEQUENCE [LARGE SCALE GENOMIC DNA]</scope>
    <source>
        <strain evidence="15">RS5460</strain>
    </source>
</reference>
<evidence type="ECO:0000256" key="1">
    <source>
        <dbReference type="ARBA" id="ARBA00001946"/>
    </source>
</evidence>
<evidence type="ECO:0000256" key="6">
    <source>
        <dbReference type="ARBA" id="ARBA00022763"/>
    </source>
</evidence>
<evidence type="ECO:0000256" key="11">
    <source>
        <dbReference type="ARBA" id="ARBA00023242"/>
    </source>
</evidence>